<accession>A0A3E0L681</accession>
<dbReference type="Pfam" id="PF14516">
    <property type="entry name" value="AAA_35"/>
    <property type="match status" value="1"/>
</dbReference>
<reference evidence="1 2" key="1">
    <citation type="submission" date="2017-10" db="EMBL/GenBank/DDBJ databases">
        <title>A large-scale comparative metagenomic study reveals the eutrophication-driven functional interactions in six Microcystis-epibionts communities.</title>
        <authorList>
            <person name="Li Q."/>
            <person name="Lin F."/>
        </authorList>
    </citation>
    <scope>NUCLEOTIDE SEQUENCE [LARGE SCALE GENOMIC DNA]</scope>
    <source>
        <strain evidence="1">TF09</strain>
    </source>
</reference>
<comment type="caution">
    <text evidence="1">The sequence shown here is derived from an EMBL/GenBank/DDBJ whole genome shotgun (WGS) entry which is preliminary data.</text>
</comment>
<dbReference type="Proteomes" id="UP000256873">
    <property type="component" value="Unassembled WGS sequence"/>
</dbReference>
<proteinExistence type="predicted"/>
<name>A0A3E0L681_9CHRO</name>
<gene>
    <name evidence="1" type="ORF">DWQ54_08900</name>
</gene>
<evidence type="ECO:0000313" key="1">
    <source>
        <dbReference type="EMBL" id="REJ43001.1"/>
    </source>
</evidence>
<evidence type="ECO:0000313" key="2">
    <source>
        <dbReference type="Proteomes" id="UP000256873"/>
    </source>
</evidence>
<dbReference type="EMBL" id="QQWC01000002">
    <property type="protein sequence ID" value="REJ43001.1"/>
    <property type="molecule type" value="Genomic_DNA"/>
</dbReference>
<protein>
    <submittedName>
        <fullName evidence="1">Uncharacterized protein</fullName>
    </submittedName>
</protein>
<organism evidence="1 2">
    <name type="scientific">Microcystis flos-aquae TF09</name>
    <dbReference type="NCBI Taxonomy" id="2060473"/>
    <lineage>
        <taxon>Bacteria</taxon>
        <taxon>Bacillati</taxon>
        <taxon>Cyanobacteriota</taxon>
        <taxon>Cyanophyceae</taxon>
        <taxon>Oscillatoriophycideae</taxon>
        <taxon>Chroococcales</taxon>
        <taxon>Microcystaceae</taxon>
        <taxon>Microcystis</taxon>
    </lineage>
</organism>
<dbReference type="AlphaFoldDB" id="A0A3E0L681"/>
<sequence>MLKPCLVNSCEDFCELILNSMGLIKLRENKAIVSCQLYQKYFISQYTGSV</sequence>